<dbReference type="RefSeq" id="WP_019622405.1">
    <property type="nucleotide sequence ID" value="NZ_AP014545.1"/>
</dbReference>
<dbReference type="AlphaFoldDB" id="A0A7R6PBX0"/>
<dbReference type="SUPFAM" id="SSF52540">
    <property type="entry name" value="P-loop containing nucleoside triphosphate hydrolases"/>
    <property type="match status" value="1"/>
</dbReference>
<dbReference type="InterPro" id="IPR027417">
    <property type="entry name" value="P-loop_NTPase"/>
</dbReference>
<dbReference type="PANTHER" id="PTHR13748:SF46">
    <property type="entry name" value="ZINC CHAPERONE YEIR"/>
    <property type="match status" value="1"/>
</dbReference>
<gene>
    <name evidence="3" type="ORF">AMJAP_0687</name>
</gene>
<dbReference type="Proteomes" id="UP000595663">
    <property type="component" value="Chromosome"/>
</dbReference>
<accession>A0A7R6PBX0</accession>
<dbReference type="InterPro" id="IPR011629">
    <property type="entry name" value="CobW-like_C"/>
</dbReference>
<feature type="domain" description="CobW C-terminal" evidence="2">
    <location>
        <begin position="244"/>
        <end position="326"/>
    </location>
</feature>
<dbReference type="Gene3D" id="3.40.50.300">
    <property type="entry name" value="P-loop containing nucleotide triphosphate hydrolases"/>
    <property type="match status" value="1"/>
</dbReference>
<comment type="function">
    <text evidence="1">Zinc chaperone that directly transfers zinc cofactor to target proteins, thereby activating them. Zinc is transferred from the CXCC motif in the GTPase domain to the zinc binding site in target proteins in a process requiring GTP hydrolysis.</text>
</comment>
<evidence type="ECO:0000256" key="1">
    <source>
        <dbReference type="ARBA" id="ARBA00045658"/>
    </source>
</evidence>
<evidence type="ECO:0000313" key="4">
    <source>
        <dbReference type="Proteomes" id="UP000595663"/>
    </source>
</evidence>
<dbReference type="OrthoDB" id="9808822at2"/>
<dbReference type="Pfam" id="PF02492">
    <property type="entry name" value="cobW"/>
    <property type="match status" value="1"/>
</dbReference>
<dbReference type="InterPro" id="IPR003495">
    <property type="entry name" value="CobW/HypB/UreG_nucleotide-bd"/>
</dbReference>
<evidence type="ECO:0000313" key="3">
    <source>
        <dbReference type="EMBL" id="BBB25286.1"/>
    </source>
</evidence>
<proteinExistence type="predicted"/>
<dbReference type="InterPro" id="IPR051316">
    <property type="entry name" value="Zinc-reg_GTPase_activator"/>
</dbReference>
<name>A0A7R6PBX0_9GAMM</name>
<dbReference type="PANTHER" id="PTHR13748">
    <property type="entry name" value="COBW-RELATED"/>
    <property type="match status" value="1"/>
</dbReference>
<evidence type="ECO:0000259" key="2">
    <source>
        <dbReference type="SMART" id="SM00833"/>
    </source>
</evidence>
<dbReference type="SMART" id="SM00833">
    <property type="entry name" value="CobW_C"/>
    <property type="match status" value="1"/>
</dbReference>
<sequence>MFSQIPTNIITGFLGVGKTTAIQYLLANKPENERWAVLVNEFGEVGIDAGLMNNESEVPGVFIKELPGGCMCCTAGVPMQIALNQLIRQSRPDRLLIEPTGLGHPKEVVETLRQPEYSGVLDLRCTITLVDIRKLRDNRYTSHETFNQQLQVADLIVANKTDLYTASAIPELEEYLSGHSINTPVESCSNGQLKLDWLDQPSGFTLTVKTKEKAAHFHDHSLEEDVFPESGFLRKDNKGEGYSSSGWIFSPEFEFDFARLELLLTGITAERLKAVFITDEGIYAFNLADSILKVQALDEVMDSRIEVIGETPANWTGLEAQLLAMATRC</sequence>
<dbReference type="KEGG" id="ajp:AMJAP_0687"/>
<dbReference type="CDD" id="cd03112">
    <property type="entry name" value="CobW-like"/>
    <property type="match status" value="1"/>
</dbReference>
<organism evidence="3 4">
    <name type="scientific">Amphritea japonica ATCC BAA-1530</name>
    <dbReference type="NCBI Taxonomy" id="1278309"/>
    <lineage>
        <taxon>Bacteria</taxon>
        <taxon>Pseudomonadati</taxon>
        <taxon>Pseudomonadota</taxon>
        <taxon>Gammaproteobacteria</taxon>
        <taxon>Oceanospirillales</taxon>
        <taxon>Oceanospirillaceae</taxon>
        <taxon>Amphritea</taxon>
    </lineage>
</organism>
<dbReference type="EMBL" id="AP014545">
    <property type="protein sequence ID" value="BBB25286.1"/>
    <property type="molecule type" value="Genomic_DNA"/>
</dbReference>
<dbReference type="GO" id="GO:0005737">
    <property type="term" value="C:cytoplasm"/>
    <property type="evidence" value="ECO:0007669"/>
    <property type="project" value="TreeGrafter"/>
</dbReference>
<protein>
    <recommendedName>
        <fullName evidence="2">CobW C-terminal domain-containing protein</fullName>
    </recommendedName>
</protein>
<reference evidence="3 4" key="1">
    <citation type="journal article" date="2008" name="Int. J. Syst. Evol. Microbiol.">
        <title>Amphritea japonica sp. nov. and Amphritea balenae sp. nov., isolated from the sediment adjacent to sperm whale carcasses off Kagoshima, Japan.</title>
        <authorList>
            <person name="Miyazaki M."/>
            <person name="Nogi Y."/>
            <person name="Fujiwara Y."/>
            <person name="Kawato M."/>
            <person name="Nagahama T."/>
            <person name="Kubokawa K."/>
            <person name="Horikoshi K."/>
        </authorList>
    </citation>
    <scope>NUCLEOTIDE SEQUENCE [LARGE SCALE GENOMIC DNA]</scope>
    <source>
        <strain evidence="3 4">ATCC BAA-1530</strain>
    </source>
</reference>
<keyword evidence="4" id="KW-1185">Reference proteome</keyword>